<reference evidence="1 2" key="1">
    <citation type="journal article" date="2017" name="BMC Genomics">
        <title>Chromosome level assembly and secondary metabolite potential of the parasitic fungus Cordyceps militaris.</title>
        <authorList>
            <person name="Kramer G.J."/>
            <person name="Nodwell J.R."/>
        </authorList>
    </citation>
    <scope>NUCLEOTIDE SEQUENCE [LARGE SCALE GENOMIC DNA]</scope>
    <source>
        <strain evidence="1 2">ATCC 34164</strain>
    </source>
</reference>
<dbReference type="AlphaFoldDB" id="A0A2H4SQY9"/>
<sequence>MTECPVYQIILLRVSVAIFVEYEPDGGGALFSLTGPAGTKPRCEAEELRASPFRFPQFAGSRLLGVMQRHRVDEAWQLSRAYVDGADPRRYAEVTDWCVAVAEMLAQRDLVVARAAWMLPTIAENESPQTEQDRGS</sequence>
<gene>
    <name evidence="1" type="ORF">A9K55_001948</name>
</gene>
<dbReference type="Proteomes" id="UP000323067">
    <property type="component" value="Chromosome iii"/>
</dbReference>
<accession>A0A2H4SQY9</accession>
<protein>
    <submittedName>
        <fullName evidence="1">Uncharacterized protein</fullName>
    </submittedName>
</protein>
<organism evidence="1 2">
    <name type="scientific">Cordyceps militaris</name>
    <name type="common">Caterpillar fungus</name>
    <name type="synonym">Clavaria militaris</name>
    <dbReference type="NCBI Taxonomy" id="73501"/>
    <lineage>
        <taxon>Eukaryota</taxon>
        <taxon>Fungi</taxon>
        <taxon>Dikarya</taxon>
        <taxon>Ascomycota</taxon>
        <taxon>Pezizomycotina</taxon>
        <taxon>Sordariomycetes</taxon>
        <taxon>Hypocreomycetidae</taxon>
        <taxon>Hypocreales</taxon>
        <taxon>Cordycipitaceae</taxon>
        <taxon>Cordyceps</taxon>
    </lineage>
</organism>
<dbReference type="VEuPathDB" id="FungiDB:CCM_08610"/>
<dbReference type="EMBL" id="CP023326">
    <property type="protein sequence ID" value="ATY65506.1"/>
    <property type="molecule type" value="Genomic_DNA"/>
</dbReference>
<dbReference type="VEuPathDB" id="FungiDB:A9K55_001948"/>
<evidence type="ECO:0000313" key="2">
    <source>
        <dbReference type="Proteomes" id="UP000323067"/>
    </source>
</evidence>
<evidence type="ECO:0000313" key="1">
    <source>
        <dbReference type="EMBL" id="ATY65506.1"/>
    </source>
</evidence>
<name>A0A2H4SQY9_CORMI</name>
<dbReference type="OrthoDB" id="4866724at2759"/>
<proteinExistence type="predicted"/>